<proteinExistence type="predicted"/>
<dbReference type="EMBL" id="BARS01043690">
    <property type="protein sequence ID" value="GAG41367.1"/>
    <property type="molecule type" value="Genomic_DNA"/>
</dbReference>
<sequence>LAGSKSDGFLDVIEDAEASSAPFVGPIEFPETHDWEDLTKSRARLAAEGRSEMSPAEIKIKSKLTNQIEAKYRDQPLAEVLDDLARQADVPIHLDLVGLESESVGTDTPVTISLDQSISLKSALKLLLEPLHLDYVVRDEVLKITSPQLVQGEVYSVSYPVADLVIPIPNFSSENLGITGALREGYSRMAPTQAKVEVGPTPAGITNGMGGGPTSSTGSSNPNVLAQLQGGSVGGGSSSPSLAGSGGGQA</sequence>
<dbReference type="AlphaFoldDB" id="X0Y1Y7"/>
<protein>
    <recommendedName>
        <fullName evidence="3">Secretin/TonB short N-terminal domain-containing protein</fullName>
    </recommendedName>
</protein>
<accession>X0Y1Y7</accession>
<feature type="non-terminal residue" evidence="2">
    <location>
        <position position="250"/>
    </location>
</feature>
<organism evidence="2">
    <name type="scientific">marine sediment metagenome</name>
    <dbReference type="NCBI Taxonomy" id="412755"/>
    <lineage>
        <taxon>unclassified sequences</taxon>
        <taxon>metagenomes</taxon>
        <taxon>ecological metagenomes</taxon>
    </lineage>
</organism>
<evidence type="ECO:0000313" key="2">
    <source>
        <dbReference type="EMBL" id="GAG41367.1"/>
    </source>
</evidence>
<gene>
    <name evidence="2" type="ORF">S01H1_66099</name>
</gene>
<feature type="non-terminal residue" evidence="2">
    <location>
        <position position="1"/>
    </location>
</feature>
<name>X0Y1Y7_9ZZZZ</name>
<reference evidence="2" key="1">
    <citation type="journal article" date="2014" name="Front. Microbiol.">
        <title>High frequency of phylogenetically diverse reductive dehalogenase-homologous genes in deep subseafloor sedimentary metagenomes.</title>
        <authorList>
            <person name="Kawai M."/>
            <person name="Futagami T."/>
            <person name="Toyoda A."/>
            <person name="Takaki Y."/>
            <person name="Nishi S."/>
            <person name="Hori S."/>
            <person name="Arai W."/>
            <person name="Tsubouchi T."/>
            <person name="Morono Y."/>
            <person name="Uchiyama I."/>
            <person name="Ito T."/>
            <person name="Fujiyama A."/>
            <person name="Inagaki F."/>
            <person name="Takami H."/>
        </authorList>
    </citation>
    <scope>NUCLEOTIDE SEQUENCE</scope>
    <source>
        <strain evidence="2">Expedition CK06-06</strain>
    </source>
</reference>
<evidence type="ECO:0000256" key="1">
    <source>
        <dbReference type="SAM" id="MobiDB-lite"/>
    </source>
</evidence>
<comment type="caution">
    <text evidence="2">The sequence shown here is derived from an EMBL/GenBank/DDBJ whole genome shotgun (WGS) entry which is preliminary data.</text>
</comment>
<feature type="compositionally biased region" description="Low complexity" evidence="1">
    <location>
        <begin position="214"/>
        <end position="230"/>
    </location>
</feature>
<evidence type="ECO:0008006" key="3">
    <source>
        <dbReference type="Google" id="ProtNLM"/>
    </source>
</evidence>
<feature type="region of interest" description="Disordered" evidence="1">
    <location>
        <begin position="197"/>
        <end position="250"/>
    </location>
</feature>